<feature type="transmembrane region" description="Helical" evidence="6">
    <location>
        <begin position="77"/>
        <end position="101"/>
    </location>
</feature>
<protein>
    <recommendedName>
        <fullName evidence="7">Major facilitator superfamily (MFS) profile domain-containing protein</fullName>
    </recommendedName>
</protein>
<dbReference type="InterPro" id="IPR011701">
    <property type="entry name" value="MFS"/>
</dbReference>
<evidence type="ECO:0000256" key="4">
    <source>
        <dbReference type="ARBA" id="ARBA00023136"/>
    </source>
</evidence>
<feature type="transmembrane region" description="Helical" evidence="6">
    <location>
        <begin position="526"/>
        <end position="550"/>
    </location>
</feature>
<dbReference type="Pfam" id="PF07690">
    <property type="entry name" value="MFS_1"/>
    <property type="match status" value="1"/>
</dbReference>
<feature type="transmembrane region" description="Helical" evidence="6">
    <location>
        <begin position="270"/>
        <end position="289"/>
    </location>
</feature>
<feature type="transmembrane region" description="Helical" evidence="6">
    <location>
        <begin position="301"/>
        <end position="320"/>
    </location>
</feature>
<dbReference type="GO" id="GO:0022857">
    <property type="term" value="F:transmembrane transporter activity"/>
    <property type="evidence" value="ECO:0007669"/>
    <property type="project" value="InterPro"/>
</dbReference>
<evidence type="ECO:0000259" key="7">
    <source>
        <dbReference type="PROSITE" id="PS50850"/>
    </source>
</evidence>
<keyword evidence="2 6" id="KW-0812">Transmembrane</keyword>
<feature type="transmembrane region" description="Helical" evidence="6">
    <location>
        <begin position="202"/>
        <end position="222"/>
    </location>
</feature>
<feature type="compositionally biased region" description="Low complexity" evidence="5">
    <location>
        <begin position="26"/>
        <end position="44"/>
    </location>
</feature>
<feature type="transmembrane region" description="Helical" evidence="6">
    <location>
        <begin position="477"/>
        <end position="494"/>
    </location>
</feature>
<dbReference type="InterPro" id="IPR036259">
    <property type="entry name" value="MFS_trans_sf"/>
</dbReference>
<dbReference type="PROSITE" id="PS50850">
    <property type="entry name" value="MFS"/>
    <property type="match status" value="1"/>
</dbReference>
<evidence type="ECO:0000256" key="5">
    <source>
        <dbReference type="SAM" id="MobiDB-lite"/>
    </source>
</evidence>
<evidence type="ECO:0000313" key="8">
    <source>
        <dbReference type="EMBL" id="CAI6331999.1"/>
    </source>
</evidence>
<accession>A0A9W4U9T3</accession>
<dbReference type="GO" id="GO:0005886">
    <property type="term" value="C:plasma membrane"/>
    <property type="evidence" value="ECO:0007669"/>
    <property type="project" value="TreeGrafter"/>
</dbReference>
<dbReference type="InterPro" id="IPR020846">
    <property type="entry name" value="MFS_dom"/>
</dbReference>
<comment type="caution">
    <text evidence="8">The sequence shown here is derived from an EMBL/GenBank/DDBJ whole genome shotgun (WGS) entry which is preliminary data.</text>
</comment>
<keyword evidence="9" id="KW-1185">Reference proteome</keyword>
<keyword evidence="3 6" id="KW-1133">Transmembrane helix</keyword>
<comment type="subcellular location">
    <subcellularLocation>
        <location evidence="1">Membrane</location>
        <topology evidence="1">Multi-pass membrane protein</topology>
    </subcellularLocation>
</comment>
<evidence type="ECO:0000256" key="3">
    <source>
        <dbReference type="ARBA" id="ARBA00022989"/>
    </source>
</evidence>
<dbReference type="OrthoDB" id="10021397at2759"/>
<sequence>MTTTQTITLQPLGGPHHSSAPIQHDQSGSTRSSRARASLQLDSRVSPASNPDRQPGARNNAASLEDQTSRLPFRRLMLVYACLSTTYFTSVLDINSVASALPVIGDSLNAGPSITWAGTAYLMGQAAFQPLYGRLSDVFGRKPVLMMSLGFIAIGGLLCGFAQSPIWLYICRAISGVGGGGVSSVVQIVVSDLVSMRDRGKYQGLLSAAIGLGACTGPFIAAEMLRRGGDSWRWIFWVPPILATLCLLCMWFLLPLKPVTGSWQEKLRKVDWYGLIVAVTAMIFLLLPINSGGSMWPWNSALVISMLCIGAFSWIVFFFIQKHLATLPMIPLELFSRRSTLVLLLQAPAYDWVWQVDLYFLPIYFQQVRGYTPLKAATLLLPLLITQSVAGSISGPLMTKFARYGPVLWTGFALWLLGVGLKVNFSRTTSTWIEVLSLIVEGTGIGFVHQPALVALQASCKPQDRAVATSTRNLMRMLGAVTGLAVSTAVQYAVANSALPGGYTATDLSVTSSNALAEAQMKGVRAIFTIMIPLIALCGIGCFFIPNAVLEGDERRNNDRA</sequence>
<organism evidence="8 9">
    <name type="scientific">Periconia digitata</name>
    <dbReference type="NCBI Taxonomy" id="1303443"/>
    <lineage>
        <taxon>Eukaryota</taxon>
        <taxon>Fungi</taxon>
        <taxon>Dikarya</taxon>
        <taxon>Ascomycota</taxon>
        <taxon>Pezizomycotina</taxon>
        <taxon>Dothideomycetes</taxon>
        <taxon>Pleosporomycetidae</taxon>
        <taxon>Pleosporales</taxon>
        <taxon>Massarineae</taxon>
        <taxon>Periconiaceae</taxon>
        <taxon>Periconia</taxon>
    </lineage>
</organism>
<reference evidence="8" key="1">
    <citation type="submission" date="2023-01" db="EMBL/GenBank/DDBJ databases">
        <authorList>
            <person name="Van Ghelder C."/>
            <person name="Rancurel C."/>
        </authorList>
    </citation>
    <scope>NUCLEOTIDE SEQUENCE</scope>
    <source>
        <strain evidence="8">CNCM I-4278</strain>
    </source>
</reference>
<name>A0A9W4U9T3_9PLEO</name>
<proteinExistence type="predicted"/>
<feature type="transmembrane region" description="Helical" evidence="6">
    <location>
        <begin position="169"/>
        <end position="190"/>
    </location>
</feature>
<dbReference type="PRINTS" id="PR01036">
    <property type="entry name" value="TCRTETB"/>
</dbReference>
<feature type="transmembrane region" description="Helical" evidence="6">
    <location>
        <begin position="144"/>
        <end position="163"/>
    </location>
</feature>
<evidence type="ECO:0000256" key="1">
    <source>
        <dbReference type="ARBA" id="ARBA00004141"/>
    </source>
</evidence>
<dbReference type="Gene3D" id="1.20.1250.20">
    <property type="entry name" value="MFS general substrate transporter like domains"/>
    <property type="match status" value="2"/>
</dbReference>
<dbReference type="EMBL" id="CAOQHR010000003">
    <property type="protein sequence ID" value="CAI6331999.1"/>
    <property type="molecule type" value="Genomic_DNA"/>
</dbReference>
<evidence type="ECO:0000313" key="9">
    <source>
        <dbReference type="Proteomes" id="UP001152607"/>
    </source>
</evidence>
<feature type="domain" description="Major facilitator superfamily (MFS) profile" evidence="7">
    <location>
        <begin position="79"/>
        <end position="550"/>
    </location>
</feature>
<evidence type="ECO:0000256" key="6">
    <source>
        <dbReference type="SAM" id="Phobius"/>
    </source>
</evidence>
<feature type="transmembrane region" description="Helical" evidence="6">
    <location>
        <begin position="234"/>
        <end position="254"/>
    </location>
</feature>
<dbReference type="SUPFAM" id="SSF103473">
    <property type="entry name" value="MFS general substrate transporter"/>
    <property type="match status" value="1"/>
</dbReference>
<dbReference type="PANTHER" id="PTHR23501">
    <property type="entry name" value="MAJOR FACILITATOR SUPERFAMILY"/>
    <property type="match status" value="1"/>
</dbReference>
<gene>
    <name evidence="8" type="ORF">PDIGIT_LOCUS5028</name>
</gene>
<dbReference type="Proteomes" id="UP001152607">
    <property type="component" value="Unassembled WGS sequence"/>
</dbReference>
<evidence type="ECO:0000256" key="2">
    <source>
        <dbReference type="ARBA" id="ARBA00022692"/>
    </source>
</evidence>
<dbReference type="AlphaFoldDB" id="A0A9W4U9T3"/>
<feature type="region of interest" description="Disordered" evidence="5">
    <location>
        <begin position="1"/>
        <end position="65"/>
    </location>
</feature>
<dbReference type="PANTHER" id="PTHR23501:SF78">
    <property type="entry name" value="MAJOR FACILITATOR SUPERFAMILY (MFS) PROFILE DOMAIN-CONTAINING PROTEIN-RELATED"/>
    <property type="match status" value="1"/>
</dbReference>
<keyword evidence="4 6" id="KW-0472">Membrane</keyword>
<feature type="transmembrane region" description="Helical" evidence="6">
    <location>
        <begin position="404"/>
        <end position="423"/>
    </location>
</feature>